<evidence type="ECO:0000313" key="3">
    <source>
        <dbReference type="EMBL" id="CUS04007.2"/>
    </source>
</evidence>
<reference evidence="3" key="1">
    <citation type="submission" date="2016-01" db="EMBL/GenBank/DDBJ databases">
        <authorList>
            <person name="Mcilroy J.S."/>
            <person name="Karst M S."/>
            <person name="Albertsen M."/>
        </authorList>
    </citation>
    <scope>NUCLEOTIDE SEQUENCE</scope>
    <source>
        <strain evidence="3">Cfx-K</strain>
    </source>
</reference>
<gene>
    <name evidence="3" type="ORF">CFX0092_A2129</name>
</gene>
<dbReference type="Proteomes" id="UP000215027">
    <property type="component" value="Chromosome I"/>
</dbReference>
<feature type="domain" description="Amidase" evidence="2">
    <location>
        <begin position="34"/>
        <end position="428"/>
    </location>
</feature>
<dbReference type="InterPro" id="IPR023631">
    <property type="entry name" value="Amidase_dom"/>
</dbReference>
<dbReference type="InterPro" id="IPR036928">
    <property type="entry name" value="AS_sf"/>
</dbReference>
<dbReference type="Gene3D" id="3.90.1300.10">
    <property type="entry name" value="Amidase signature (AS) domain"/>
    <property type="match status" value="1"/>
</dbReference>
<sequence length="439" mass="46203">MTLDLMTYLDELEQLVARREPEVLALLPEAGRFDRLRREASDLLRRYPDPMARPPLFGALVGVKDIFHVDGFVTHAGSELPPELFAGPEASCVTALRAAGALILGKTVTTQFAYFAPGPTRHPLSAALGEMRTPGGSSSGSAAAVAAGFAPLALGTQTIGSIIRPAAFCGVVGFKPSFGRVATDGVIPLSPSADTVGWLAATIEVAGLAASLLIGDWRAEEPSPQPSPTGRGSQIPLPSGGVRGGQAVVLGIPEGPYLMRASAAGLAHFRAVVARLAAAGYVARPVPAMADYDDIHRRHSALVAYEAARTHADWFAAYRDRYHPRTAELIERGRATSDAQYREALDGRTRLRDEFHALMDAHAVDLWIAPAAVGPALRGLDSTGDPVMALPWTHAGLPALSLPAGTDAAGWPLGLQVVGRFGADEQLLHWGGHIASGLR</sequence>
<dbReference type="Pfam" id="PF01425">
    <property type="entry name" value="Amidase"/>
    <property type="match status" value="1"/>
</dbReference>
<evidence type="ECO:0000259" key="2">
    <source>
        <dbReference type="Pfam" id="PF01425"/>
    </source>
</evidence>
<dbReference type="AlphaFoldDB" id="A0A170PGX9"/>
<dbReference type="RefSeq" id="WP_095043412.1">
    <property type="nucleotide sequence ID" value="NZ_LN890655.1"/>
</dbReference>
<accession>A0A170PGX9</accession>
<dbReference type="InterPro" id="IPR000120">
    <property type="entry name" value="Amidase"/>
</dbReference>
<evidence type="ECO:0000256" key="1">
    <source>
        <dbReference type="SAM" id="MobiDB-lite"/>
    </source>
</evidence>
<feature type="region of interest" description="Disordered" evidence="1">
    <location>
        <begin position="219"/>
        <end position="240"/>
    </location>
</feature>
<protein>
    <submittedName>
        <fullName evidence="3">Amidase</fullName>
    </submittedName>
</protein>
<organism evidence="3 4">
    <name type="scientific">Candidatus Promineifilum breve</name>
    <dbReference type="NCBI Taxonomy" id="1806508"/>
    <lineage>
        <taxon>Bacteria</taxon>
        <taxon>Bacillati</taxon>
        <taxon>Chloroflexota</taxon>
        <taxon>Ardenticatenia</taxon>
        <taxon>Candidatus Promineifilales</taxon>
        <taxon>Candidatus Promineifilaceae</taxon>
        <taxon>Candidatus Promineifilum</taxon>
    </lineage>
</organism>
<keyword evidence="4" id="KW-1185">Reference proteome</keyword>
<proteinExistence type="predicted"/>
<dbReference type="EMBL" id="LN890655">
    <property type="protein sequence ID" value="CUS04007.2"/>
    <property type="molecule type" value="Genomic_DNA"/>
</dbReference>
<evidence type="ECO:0000313" key="4">
    <source>
        <dbReference type="Proteomes" id="UP000215027"/>
    </source>
</evidence>
<dbReference type="SUPFAM" id="SSF75304">
    <property type="entry name" value="Amidase signature (AS) enzymes"/>
    <property type="match status" value="1"/>
</dbReference>
<dbReference type="KEGG" id="pbf:CFX0092_A2129"/>
<dbReference type="PANTHER" id="PTHR11895">
    <property type="entry name" value="TRANSAMIDASE"/>
    <property type="match status" value="1"/>
</dbReference>
<dbReference type="PANTHER" id="PTHR11895:SF67">
    <property type="entry name" value="AMIDASE DOMAIN-CONTAINING PROTEIN"/>
    <property type="match status" value="1"/>
</dbReference>
<name>A0A170PGX9_9CHLR</name>
<dbReference type="GO" id="GO:0003824">
    <property type="term" value="F:catalytic activity"/>
    <property type="evidence" value="ECO:0007669"/>
    <property type="project" value="InterPro"/>
</dbReference>
<dbReference type="OrthoDB" id="9811471at2"/>